<gene>
    <name evidence="1" type="ORF">NOL13_11885</name>
</gene>
<dbReference type="EMBL" id="JANFMP010000060">
    <property type="protein sequence ID" value="MDG4528057.1"/>
    <property type="molecule type" value="Genomic_DNA"/>
</dbReference>
<dbReference type="AlphaFoldDB" id="A0A9X4RT76"/>
<evidence type="ECO:0000313" key="2">
    <source>
        <dbReference type="Proteomes" id="UP001152875"/>
    </source>
</evidence>
<organism evidence="1 2">
    <name type="scientific">Streptococcus suis</name>
    <dbReference type="NCBI Taxonomy" id="1307"/>
    <lineage>
        <taxon>Bacteria</taxon>
        <taxon>Bacillati</taxon>
        <taxon>Bacillota</taxon>
        <taxon>Bacilli</taxon>
        <taxon>Lactobacillales</taxon>
        <taxon>Streptococcaceae</taxon>
        <taxon>Streptococcus</taxon>
    </lineage>
</organism>
<accession>A0A9X4RT76</accession>
<reference evidence="1" key="1">
    <citation type="submission" date="2022-07" db="EMBL/GenBank/DDBJ databases">
        <title>Whole Genome Sequencing of Streptococcus suis.</title>
        <authorList>
            <person name="Dai X."/>
            <person name="Huang J."/>
            <person name="Wang L."/>
        </authorList>
    </citation>
    <scope>NUCLEOTIDE SEQUENCE</scope>
    <source>
        <strain evidence="1">XNB2</strain>
    </source>
</reference>
<proteinExistence type="predicted"/>
<sequence length="364" mass="43265">MEQDLEQQETNSKKPNISDVANMYNFEGAVQVIQIIRETVVNAIQPIVENYFSIQSMMKDYYSVISTVSHQLSVMQEVYKPILSRMSSILSSIDFSGLQEALDENSRKKIAYCLKFDIYPPLLFLDEVILYTTFDSQLDADEFLKEHLRYWEEENNKLVYDFVPLSLRTFHEMNQLKKLEDFGMYKLMVIYCCERIEFILSELQIRQQKRKIANLETSQNSFRNFLDTSNDDNEFLQNLIAEISYISEDHEKGYKEINLFKNFKDIEDMYEDGILPLNRNLFLHGLVKESDVNYLMVQKAILAYAFFEQLFVLKLRKRKDIIISNNKRKGISRIKKKSHRKLKWILSQDFEVRKSERIKTTNRQ</sequence>
<dbReference type="RefSeq" id="WP_277944797.1">
    <property type="nucleotide sequence ID" value="NZ_JANFMO010000059.1"/>
</dbReference>
<name>A0A9X4RT76_STRSU</name>
<evidence type="ECO:0000313" key="1">
    <source>
        <dbReference type="EMBL" id="MDG4528057.1"/>
    </source>
</evidence>
<dbReference type="Proteomes" id="UP001152875">
    <property type="component" value="Unassembled WGS sequence"/>
</dbReference>
<protein>
    <submittedName>
        <fullName evidence="1">Uncharacterized protein</fullName>
    </submittedName>
</protein>
<comment type="caution">
    <text evidence="1">The sequence shown here is derived from an EMBL/GenBank/DDBJ whole genome shotgun (WGS) entry which is preliminary data.</text>
</comment>